<dbReference type="FunCoup" id="D8PLZ6">
    <property type="interactions" value="112"/>
</dbReference>
<dbReference type="HOGENOM" id="CLU_021922_0_0_1"/>
<dbReference type="Proteomes" id="UP000007431">
    <property type="component" value="Unassembled WGS sequence"/>
</dbReference>
<comment type="similarity">
    <text evidence="1 2">Belongs to the NPR3 family.</text>
</comment>
<feature type="compositionally biased region" description="Acidic residues" evidence="3">
    <location>
        <begin position="624"/>
        <end position="657"/>
    </location>
</feature>
<feature type="domain" description="GATOR1 complex protein NPRL3 C-terminal HTH" evidence="5">
    <location>
        <begin position="670"/>
        <end position="730"/>
    </location>
</feature>
<dbReference type="STRING" id="578458.D8PLZ6"/>
<dbReference type="GeneID" id="9589507"/>
<dbReference type="InterPro" id="IPR056603">
    <property type="entry name" value="HTH_NPRL3"/>
</dbReference>
<evidence type="ECO:0000313" key="7">
    <source>
        <dbReference type="Proteomes" id="UP000007431"/>
    </source>
</evidence>
<dbReference type="GO" id="GO:0010508">
    <property type="term" value="P:positive regulation of autophagy"/>
    <property type="evidence" value="ECO:0007669"/>
    <property type="project" value="TreeGrafter"/>
</dbReference>
<dbReference type="GO" id="GO:1990130">
    <property type="term" value="C:GATOR1 complex"/>
    <property type="evidence" value="ECO:0007669"/>
    <property type="project" value="TreeGrafter"/>
</dbReference>
<feature type="region of interest" description="Disordered" evidence="3">
    <location>
        <begin position="176"/>
        <end position="208"/>
    </location>
</feature>
<dbReference type="Pfam" id="PF03666">
    <property type="entry name" value="NPR3"/>
    <property type="match status" value="1"/>
</dbReference>
<dbReference type="VEuPathDB" id="FungiDB:SCHCODRAFT_02564197"/>
<dbReference type="GO" id="GO:0034198">
    <property type="term" value="P:cellular response to amino acid starvation"/>
    <property type="evidence" value="ECO:0007669"/>
    <property type="project" value="TreeGrafter"/>
</dbReference>
<reference evidence="6 7" key="1">
    <citation type="journal article" date="2010" name="Nat. Biotechnol.">
        <title>Genome sequence of the model mushroom Schizophyllum commune.</title>
        <authorList>
            <person name="Ohm R.A."/>
            <person name="de Jong J.F."/>
            <person name="Lugones L.G."/>
            <person name="Aerts A."/>
            <person name="Kothe E."/>
            <person name="Stajich J.E."/>
            <person name="de Vries R.P."/>
            <person name="Record E."/>
            <person name="Levasseur A."/>
            <person name="Baker S.E."/>
            <person name="Bartholomew K.A."/>
            <person name="Coutinho P.M."/>
            <person name="Erdmann S."/>
            <person name="Fowler T.J."/>
            <person name="Gathman A.C."/>
            <person name="Lombard V."/>
            <person name="Henrissat B."/>
            <person name="Knabe N."/>
            <person name="Kuees U."/>
            <person name="Lilly W.W."/>
            <person name="Lindquist E."/>
            <person name="Lucas S."/>
            <person name="Magnuson J.K."/>
            <person name="Piumi F."/>
            <person name="Raudaskoski M."/>
            <person name="Salamov A."/>
            <person name="Schmutz J."/>
            <person name="Schwarze F.W.M.R."/>
            <person name="vanKuyk P.A."/>
            <person name="Horton J.S."/>
            <person name="Grigoriev I.V."/>
            <person name="Woesten H.A.B."/>
        </authorList>
    </citation>
    <scope>NUCLEOTIDE SEQUENCE [LARGE SCALE GENOMIC DNA]</scope>
    <source>
        <strain evidence="7">H4-8 / FGSC 9210</strain>
    </source>
</reference>
<keyword evidence="2 4" id="KW-0732">Signal</keyword>
<sequence length="736" mass="82617">MAETLLAILLVTSSATGSTLVHKYPAKPIPSARLSRYKPDKAEVLPISNLDNPWRTSHAFEPNVLESTSTATVHGDEYTWSKPKSAIRVRTASMSKEIPTGTSASPAKGAHLSAPPDKDEEYDRILGYNAEFLTNLLCPHVSMCHQKFELIVDELAFIGHPVCAYPDGTWKFKPEVGKGLNRGRGSRNRQMSSATNDDADPSDAHPAEHLGTKSAWLQSFHVVLVLDLPDPSSSNSGNVWKYFDIIYERIAFNLTAVLFREQVLSNFVEMECEQLMSIRESCIAKGEHFSTYMTQALAQTSIAPAMQVLFDAIKTSTIAYITIHDLPMELQLPPYLDSLLKVESDDDVDELQEQDAAEMWGPHMSYGWRLETLAPWKSILLLEKDGFDPFASLRGPHVSVNDRPLVDGLIRFLEVASITLSLADMSSLLDWDLDTQIYPVVRWLVEHRRAKIVDVVHPGLKTVFTLPPKFEQPLSELTAEFEQEFTDPSVASLPEILSLISTAPSKQSDNHFYATVVQSRDLIPIYHDVVLWMLKRGLLIRLSLRIRIVATRELKERARLRKHQRVHLPAALDEKAGHGKPIAALRRPSALPWLSLSPKTAHSYSFPGRMRASESRVSAMVIQEDDGEKLGDEDADDDVFEDNEPGEGPASEEDEEGGAASIITDPSQATPLQQLWLATMSEGKNEHIAHRFAHINQYFDGKMTDDEILYRAEITRKQLREVLHVYEEYLQTFLHP</sequence>
<comment type="subcellular location">
    <subcellularLocation>
        <location evidence="2">Vacuole membrane</location>
        <topology evidence="2">Peripheral membrane protein</topology>
    </subcellularLocation>
</comment>
<evidence type="ECO:0000256" key="3">
    <source>
        <dbReference type="SAM" id="MobiDB-lite"/>
    </source>
</evidence>
<dbReference type="PANTHER" id="PTHR13153">
    <property type="entry name" value="CGTHBA PROTEIN -14 GENE PROTEIN"/>
    <property type="match status" value="1"/>
</dbReference>
<gene>
    <name evidence="6" type="ORF">SCHCODRAFT_48763</name>
</gene>
<dbReference type="GO" id="GO:1904262">
    <property type="term" value="P:negative regulation of TORC1 signaling"/>
    <property type="evidence" value="ECO:0007669"/>
    <property type="project" value="TreeGrafter"/>
</dbReference>
<accession>D8PLZ6</accession>
<proteinExistence type="inferred from homology"/>
<dbReference type="GO" id="GO:0051321">
    <property type="term" value="P:meiotic cell cycle"/>
    <property type="evidence" value="ECO:0007669"/>
    <property type="project" value="UniProtKB-UniRule"/>
</dbReference>
<dbReference type="eggNOG" id="KOG3830">
    <property type="taxonomic scope" value="Eukaryota"/>
</dbReference>
<dbReference type="EMBL" id="GL377302">
    <property type="protein sequence ID" value="EFJ03428.1"/>
    <property type="molecule type" value="Genomic_DNA"/>
</dbReference>
<evidence type="ECO:0000259" key="5">
    <source>
        <dbReference type="Pfam" id="PF24064"/>
    </source>
</evidence>
<feature type="chain" id="PRO_5003120136" description="Nitrogen permease regulator 3" evidence="4">
    <location>
        <begin position="18"/>
        <end position="736"/>
    </location>
</feature>
<comment type="function">
    <text evidence="2">Mediates inactivation of the TORC1 complex in response to amino acid starvation. Required for meiotic nuclear division.</text>
</comment>
<dbReference type="OrthoDB" id="18648at2759"/>
<dbReference type="GO" id="GO:0005774">
    <property type="term" value="C:vacuolar membrane"/>
    <property type="evidence" value="ECO:0007669"/>
    <property type="project" value="UniProtKB-SubCell"/>
</dbReference>
<evidence type="ECO:0000256" key="4">
    <source>
        <dbReference type="SAM" id="SignalP"/>
    </source>
</evidence>
<feature type="signal peptide" evidence="4">
    <location>
        <begin position="1"/>
        <end position="17"/>
    </location>
</feature>
<organism evidence="7">
    <name type="scientific">Schizophyllum commune (strain H4-8 / FGSC 9210)</name>
    <name type="common">Split gill fungus</name>
    <dbReference type="NCBI Taxonomy" id="578458"/>
    <lineage>
        <taxon>Eukaryota</taxon>
        <taxon>Fungi</taxon>
        <taxon>Dikarya</taxon>
        <taxon>Basidiomycota</taxon>
        <taxon>Agaricomycotina</taxon>
        <taxon>Agaricomycetes</taxon>
        <taxon>Agaricomycetidae</taxon>
        <taxon>Agaricales</taxon>
        <taxon>Schizophyllaceae</taxon>
        <taxon>Schizophyllum</taxon>
    </lineage>
</organism>
<dbReference type="GO" id="GO:0038202">
    <property type="term" value="P:TORC1 signaling"/>
    <property type="evidence" value="ECO:0007669"/>
    <property type="project" value="TreeGrafter"/>
</dbReference>
<dbReference type="RefSeq" id="XP_003038330.1">
    <property type="nucleotide sequence ID" value="XM_003038284.1"/>
</dbReference>
<dbReference type="PANTHER" id="PTHR13153:SF5">
    <property type="entry name" value="GATOR COMPLEX PROTEIN NPRL3"/>
    <property type="match status" value="1"/>
</dbReference>
<feature type="region of interest" description="Disordered" evidence="3">
    <location>
        <begin position="624"/>
        <end position="658"/>
    </location>
</feature>
<dbReference type="AlphaFoldDB" id="D8PLZ6"/>
<dbReference type="InParanoid" id="D8PLZ6"/>
<dbReference type="KEGG" id="scm:SCHCO_02564197"/>
<dbReference type="OMA" id="RTDYVWK"/>
<feature type="region of interest" description="Disordered" evidence="3">
    <location>
        <begin position="97"/>
        <end position="118"/>
    </location>
</feature>
<name>D8PLZ6_SCHCM</name>
<protein>
    <recommendedName>
        <fullName evidence="2">Nitrogen permease regulator 3</fullName>
    </recommendedName>
    <alternativeName>
        <fullName evidence="2">Required for meiotic nuclear division protein 11</fullName>
    </alternativeName>
</protein>
<keyword evidence="2" id="KW-0469">Meiosis</keyword>
<dbReference type="InterPro" id="IPR005365">
    <property type="entry name" value="Npr3"/>
</dbReference>
<evidence type="ECO:0000256" key="2">
    <source>
        <dbReference type="RuleBase" id="RU368069"/>
    </source>
</evidence>
<evidence type="ECO:0000256" key="1">
    <source>
        <dbReference type="ARBA" id="ARBA00010546"/>
    </source>
</evidence>
<keyword evidence="7" id="KW-1185">Reference proteome</keyword>
<evidence type="ECO:0000313" key="6">
    <source>
        <dbReference type="EMBL" id="EFJ03428.1"/>
    </source>
</evidence>
<dbReference type="Pfam" id="PF24064">
    <property type="entry name" value="HTH_NPRL3"/>
    <property type="match status" value="1"/>
</dbReference>
<dbReference type="VEuPathDB" id="FungiDB:SCHCODRAFT_02753710"/>